<evidence type="ECO:0000256" key="1">
    <source>
        <dbReference type="SAM" id="MobiDB-lite"/>
    </source>
</evidence>
<feature type="compositionally biased region" description="Low complexity" evidence="1">
    <location>
        <begin position="488"/>
        <end position="504"/>
    </location>
</feature>
<dbReference type="AlphaFoldDB" id="A0A5N7BM54"/>
<dbReference type="OrthoDB" id="5411560at2759"/>
<name>A0A5N7BM54_9EURO</name>
<reference evidence="2 3" key="1">
    <citation type="submission" date="2019-04" db="EMBL/GenBank/DDBJ databases">
        <title>Friends and foes A comparative genomics studyof 23 Aspergillus species from section Flavi.</title>
        <authorList>
            <consortium name="DOE Joint Genome Institute"/>
            <person name="Kjaerbolling I."/>
            <person name="Vesth T."/>
            <person name="Frisvad J.C."/>
            <person name="Nybo J.L."/>
            <person name="Theobald S."/>
            <person name="Kildgaard S."/>
            <person name="Isbrandt T."/>
            <person name="Kuo A."/>
            <person name="Sato A."/>
            <person name="Lyhne E.K."/>
            <person name="Kogle M.E."/>
            <person name="Wiebenga A."/>
            <person name="Kun R.S."/>
            <person name="Lubbers R.J."/>
            <person name="Makela M.R."/>
            <person name="Barry K."/>
            <person name="Chovatia M."/>
            <person name="Clum A."/>
            <person name="Daum C."/>
            <person name="Haridas S."/>
            <person name="He G."/>
            <person name="LaButti K."/>
            <person name="Lipzen A."/>
            <person name="Mondo S."/>
            <person name="Riley R."/>
            <person name="Salamov A."/>
            <person name="Simmons B.A."/>
            <person name="Magnuson J.K."/>
            <person name="Henrissat B."/>
            <person name="Mortensen U.H."/>
            <person name="Larsen T.O."/>
            <person name="Devries R.P."/>
            <person name="Grigoriev I.V."/>
            <person name="Machida M."/>
            <person name="Baker S.E."/>
            <person name="Andersen M.R."/>
        </authorList>
    </citation>
    <scope>NUCLEOTIDE SEQUENCE [LARGE SCALE GENOMIC DNA]</scope>
    <source>
        <strain evidence="2 3">IBT 29228</strain>
    </source>
</reference>
<gene>
    <name evidence="2" type="ORF">BDV26DRAFT_252847</name>
</gene>
<accession>A0A5N7BM54</accession>
<organism evidence="2 3">
    <name type="scientific">Aspergillus bertholletiae</name>
    <dbReference type="NCBI Taxonomy" id="1226010"/>
    <lineage>
        <taxon>Eukaryota</taxon>
        <taxon>Fungi</taxon>
        <taxon>Dikarya</taxon>
        <taxon>Ascomycota</taxon>
        <taxon>Pezizomycotina</taxon>
        <taxon>Eurotiomycetes</taxon>
        <taxon>Eurotiomycetidae</taxon>
        <taxon>Eurotiales</taxon>
        <taxon>Aspergillaceae</taxon>
        <taxon>Aspergillus</taxon>
        <taxon>Aspergillus subgen. Circumdati</taxon>
    </lineage>
</organism>
<dbReference type="SUPFAM" id="SSF82171">
    <property type="entry name" value="DPP6 N-terminal domain-like"/>
    <property type="match status" value="1"/>
</dbReference>
<dbReference type="InterPro" id="IPR015943">
    <property type="entry name" value="WD40/YVTN_repeat-like_dom_sf"/>
</dbReference>
<evidence type="ECO:0000313" key="3">
    <source>
        <dbReference type="Proteomes" id="UP000326198"/>
    </source>
</evidence>
<protein>
    <submittedName>
        <fullName evidence="2">Uncharacterized protein</fullName>
    </submittedName>
</protein>
<keyword evidence="3" id="KW-1185">Reference proteome</keyword>
<evidence type="ECO:0000313" key="2">
    <source>
        <dbReference type="EMBL" id="KAE8382886.1"/>
    </source>
</evidence>
<dbReference type="Proteomes" id="UP000326198">
    <property type="component" value="Unassembled WGS sequence"/>
</dbReference>
<feature type="region of interest" description="Disordered" evidence="1">
    <location>
        <begin position="488"/>
        <end position="507"/>
    </location>
</feature>
<sequence>MSHPLVAAVWEQLRRRDITNIVREIIGEHATDVAIFQAEDGSDAAKIEQLMHAVVWVKAIFDLQRTYLLGLTNFNDGHPASTSYLLSSEVIFSTLMYLVQVKPKLFPCGRSTTPELVKYRHFLALTLLAGARLLLLRGQSIRHEMKFNLERAIRKAWQDSELPSAERFMISNLLPKVIDSIESSDSLSKSPMFFPAAQGSNSKFTATESNSLLGNTETLTDLLSGLLNKNTDQLTPFLSLFDMLWAAEATMVQSHIDRRRMSQEQGHSLVAALDGDDNFDHARDNKFNLAKTILAAFNDEFTAPPLQILTTVILSQNAEPSPTNRARRIRDTWAQLSCIREVCEASLSHLVRWLINRRVQLWGCNGELEATSHDYQQNLTEWLQLSPLQESNQSNHQDEVRYVVDCPAVHAVPRTLLEERMDKNACEQLRANSQFLTLNIYCPLCPANTKIQHARIVESARLSQSRIGFESGSIRSYSFPDSISRDTASSSSLSHSTSHSSVRIDSGDGTWSPISPATFKPVLSAIGNNKHSPTTPSDPHGSFLARAKTDHLYDKSTTKSFPRELKNVSLPFSTGSSLFRRVSVKKNHLPREPRFCFAASGRSLLLWGVGSNWVARFETPSAGAQKPRSYRYDVSGVQYVAAGDQRCVVIAAVGEHYELLVFKGFGLSAEAHLPIEIHSPSLPPIHMVMSRDDRYIAFTLKNEVRVYEIIAGGISRVSFGDMGDPSASLSDMALASPLGSDSTLGGQDAIIERKLQFSVDGKYFVIATHLTDGNTYVDVWDLSLKRWDNVPGKSQSFRLSHRTINNKDLTCVFYDNAHHAVLLPAYFEKEFPKSSSVADKDMLKDPNCTRITHAAQSASGSQFAIANGMNQIYLFDSTTNGSPRVSRMKKASHKISSSVFRPGYLSLAFPQDDEILLFWMDNGKLMLRTVRLHEGSQTSKDYDLRSDFDRLILERPTADVQLRRASLLSKQQSPGLEGYISITSKLAELPST</sequence>
<dbReference type="EMBL" id="ML736159">
    <property type="protein sequence ID" value="KAE8382886.1"/>
    <property type="molecule type" value="Genomic_DNA"/>
</dbReference>
<dbReference type="Gene3D" id="2.130.10.10">
    <property type="entry name" value="YVTN repeat-like/Quinoprotein amine dehydrogenase"/>
    <property type="match status" value="1"/>
</dbReference>
<proteinExistence type="predicted"/>